<dbReference type="Proteomes" id="UP000663873">
    <property type="component" value="Unassembled WGS sequence"/>
</dbReference>
<organism evidence="2 3">
    <name type="scientific">Rotaria socialis</name>
    <dbReference type="NCBI Taxonomy" id="392032"/>
    <lineage>
        <taxon>Eukaryota</taxon>
        <taxon>Metazoa</taxon>
        <taxon>Spiralia</taxon>
        <taxon>Gnathifera</taxon>
        <taxon>Rotifera</taxon>
        <taxon>Eurotatoria</taxon>
        <taxon>Bdelloidea</taxon>
        <taxon>Philodinida</taxon>
        <taxon>Philodinidae</taxon>
        <taxon>Rotaria</taxon>
    </lineage>
</organism>
<keyword evidence="3" id="KW-1185">Reference proteome</keyword>
<evidence type="ECO:0000313" key="2">
    <source>
        <dbReference type="EMBL" id="CAF4843931.1"/>
    </source>
</evidence>
<protein>
    <submittedName>
        <fullName evidence="2">Uncharacterized protein</fullName>
    </submittedName>
</protein>
<feature type="compositionally biased region" description="Acidic residues" evidence="1">
    <location>
        <begin position="69"/>
        <end position="88"/>
    </location>
</feature>
<feature type="region of interest" description="Disordered" evidence="1">
    <location>
        <begin position="67"/>
        <end position="88"/>
    </location>
</feature>
<dbReference type="AlphaFoldDB" id="A0A821RP41"/>
<comment type="caution">
    <text evidence="2">The sequence shown here is derived from an EMBL/GenBank/DDBJ whole genome shotgun (WGS) entry which is preliminary data.</text>
</comment>
<evidence type="ECO:0000256" key="1">
    <source>
        <dbReference type="SAM" id="MobiDB-lite"/>
    </source>
</evidence>
<name>A0A821RP41_9BILA</name>
<accession>A0A821RP41</accession>
<proteinExistence type="predicted"/>
<evidence type="ECO:0000313" key="3">
    <source>
        <dbReference type="Proteomes" id="UP000663873"/>
    </source>
</evidence>
<feature type="non-terminal residue" evidence="2">
    <location>
        <position position="1"/>
    </location>
</feature>
<gene>
    <name evidence="2" type="ORF">UJA718_LOCUS43169</name>
</gene>
<feature type="non-terminal residue" evidence="2">
    <location>
        <position position="88"/>
    </location>
</feature>
<dbReference type="EMBL" id="CAJOBP010058899">
    <property type="protein sequence ID" value="CAF4843931.1"/>
    <property type="molecule type" value="Genomic_DNA"/>
</dbReference>
<reference evidence="2" key="1">
    <citation type="submission" date="2021-02" db="EMBL/GenBank/DDBJ databases">
        <authorList>
            <person name="Nowell W R."/>
        </authorList>
    </citation>
    <scope>NUCLEOTIDE SEQUENCE</scope>
</reference>
<sequence>QEAFVQQARTDITRISDLMKTVSSIYNIEPIIIELLKEDGEKLKTNEEIFQEAYDALEKQYKYTVIENESNEEEVDEEEEEAGVEEES</sequence>